<accession>A0A420Y804</accession>
<evidence type="ECO:0000256" key="6">
    <source>
        <dbReference type="SAM" id="Phobius"/>
    </source>
</evidence>
<feature type="transmembrane region" description="Helical" evidence="6">
    <location>
        <begin position="369"/>
        <end position="388"/>
    </location>
</feature>
<sequence>MTTPDPNADTPVAGSMPALADGSQSQRSVVNASEVVDASLPQNWSRTRRWSIVVVLSLMSLMVSMSLVINTPAATTIADEFDEHDGFLSVFFITVPNLGQIISPLYIGPLSERFGRAPVCHVFNILFIIFTMAGGFSSGFGPIIACRFLAGACIFSIPLNPAITGDLFAKHERGTAMSLASMIPILGSAVGPIVGGYVTQYLDWRWTFWLMASFTACLTPLMAVALKESYVPVIQRRRLKKEGRSSQRTSPPSPPKYWKGWNMASVKAILLLAVRPFVILGSSCVAVLMTLYLALLFGYVSILASTLATIFQETYSFSESQSGLVYISLTVGTLTGVVLCTFTLDYFFVHGLFGKRREHGASPRPENRLIPAIPAMVAFPAGLFIYGWCLESHVHWAVPAIGALLCGFSLSSSTTPIMNFVVDIFGDRAASAVAAVLPLRYVAGAFLPIASPYMYDRLGYGWGNSLLAFVLLSIVPFIFWIIVQPRRKAVAQTAVTST</sequence>
<dbReference type="GO" id="GO:0022857">
    <property type="term" value="F:transmembrane transporter activity"/>
    <property type="evidence" value="ECO:0007669"/>
    <property type="project" value="InterPro"/>
</dbReference>
<dbReference type="PANTHER" id="PTHR23502">
    <property type="entry name" value="MAJOR FACILITATOR SUPERFAMILY"/>
    <property type="match status" value="1"/>
</dbReference>
<comment type="caution">
    <text evidence="8">The sequence shown here is derived from an EMBL/GenBank/DDBJ whole genome shotgun (WGS) entry which is preliminary data.</text>
</comment>
<dbReference type="GO" id="GO:0016020">
    <property type="term" value="C:membrane"/>
    <property type="evidence" value="ECO:0007669"/>
    <property type="project" value="UniProtKB-SubCell"/>
</dbReference>
<evidence type="ECO:0000313" key="9">
    <source>
        <dbReference type="Proteomes" id="UP000275385"/>
    </source>
</evidence>
<evidence type="ECO:0000256" key="4">
    <source>
        <dbReference type="ARBA" id="ARBA00023136"/>
    </source>
</evidence>
<keyword evidence="2 6" id="KW-0812">Transmembrane</keyword>
<dbReference type="PANTHER" id="PTHR23502:SF163">
    <property type="entry name" value="MAJOR FACILITATOR SUPERFAMILY (MFS) PROFILE DOMAIN-CONTAINING PROTEIN"/>
    <property type="match status" value="1"/>
</dbReference>
<feature type="transmembrane region" description="Helical" evidence="6">
    <location>
        <begin position="429"/>
        <end position="450"/>
    </location>
</feature>
<dbReference type="InterPro" id="IPR036259">
    <property type="entry name" value="MFS_trans_sf"/>
</dbReference>
<protein>
    <recommendedName>
        <fullName evidence="7">Major facilitator superfamily (MFS) profile domain-containing protein</fullName>
    </recommendedName>
</protein>
<evidence type="ECO:0000256" key="5">
    <source>
        <dbReference type="SAM" id="MobiDB-lite"/>
    </source>
</evidence>
<feature type="transmembrane region" description="Helical" evidence="6">
    <location>
        <begin position="462"/>
        <end position="483"/>
    </location>
</feature>
<feature type="transmembrane region" description="Helical" evidence="6">
    <location>
        <begin position="50"/>
        <end position="69"/>
    </location>
</feature>
<dbReference type="Pfam" id="PF07690">
    <property type="entry name" value="MFS_1"/>
    <property type="match status" value="1"/>
</dbReference>
<organism evidence="8 9">
    <name type="scientific">Coniochaeta pulveracea</name>
    <dbReference type="NCBI Taxonomy" id="177199"/>
    <lineage>
        <taxon>Eukaryota</taxon>
        <taxon>Fungi</taxon>
        <taxon>Dikarya</taxon>
        <taxon>Ascomycota</taxon>
        <taxon>Pezizomycotina</taxon>
        <taxon>Sordariomycetes</taxon>
        <taxon>Sordariomycetidae</taxon>
        <taxon>Coniochaetales</taxon>
        <taxon>Coniochaetaceae</taxon>
        <taxon>Coniochaeta</taxon>
    </lineage>
</organism>
<feature type="transmembrane region" description="Helical" evidence="6">
    <location>
        <begin position="277"/>
        <end position="304"/>
    </location>
</feature>
<proteinExistence type="predicted"/>
<comment type="subcellular location">
    <subcellularLocation>
        <location evidence="1">Membrane</location>
        <topology evidence="1">Multi-pass membrane protein</topology>
    </subcellularLocation>
</comment>
<feature type="transmembrane region" description="Helical" evidence="6">
    <location>
        <begin position="400"/>
        <end position="422"/>
    </location>
</feature>
<evidence type="ECO:0000256" key="2">
    <source>
        <dbReference type="ARBA" id="ARBA00022692"/>
    </source>
</evidence>
<dbReference type="InterPro" id="IPR011701">
    <property type="entry name" value="MFS"/>
</dbReference>
<feature type="transmembrane region" description="Helical" evidence="6">
    <location>
        <begin position="175"/>
        <end position="194"/>
    </location>
</feature>
<dbReference type="STRING" id="177199.A0A420Y804"/>
<dbReference type="Proteomes" id="UP000275385">
    <property type="component" value="Unassembled WGS sequence"/>
</dbReference>
<feature type="transmembrane region" description="Helical" evidence="6">
    <location>
        <begin position="324"/>
        <end position="348"/>
    </location>
</feature>
<keyword evidence="9" id="KW-1185">Reference proteome</keyword>
<dbReference type="SUPFAM" id="SSF103473">
    <property type="entry name" value="MFS general substrate transporter"/>
    <property type="match status" value="1"/>
</dbReference>
<feature type="transmembrane region" description="Helical" evidence="6">
    <location>
        <begin position="206"/>
        <end position="226"/>
    </location>
</feature>
<dbReference type="PROSITE" id="PS50850">
    <property type="entry name" value="MFS"/>
    <property type="match status" value="1"/>
</dbReference>
<gene>
    <name evidence="8" type="ORF">DL546_006953</name>
</gene>
<keyword evidence="4 6" id="KW-0472">Membrane</keyword>
<evidence type="ECO:0000259" key="7">
    <source>
        <dbReference type="PROSITE" id="PS50850"/>
    </source>
</evidence>
<keyword evidence="3 6" id="KW-1133">Transmembrane helix</keyword>
<evidence type="ECO:0000313" key="8">
    <source>
        <dbReference type="EMBL" id="RKU44001.1"/>
    </source>
</evidence>
<dbReference type="Gene3D" id="1.20.1250.20">
    <property type="entry name" value="MFS general substrate transporter like domains"/>
    <property type="match status" value="1"/>
</dbReference>
<feature type="domain" description="Major facilitator superfamily (MFS) profile" evidence="7">
    <location>
        <begin position="52"/>
        <end position="488"/>
    </location>
</feature>
<reference evidence="8 9" key="1">
    <citation type="submission" date="2018-08" db="EMBL/GenBank/DDBJ databases">
        <title>Draft genome of the lignicolous fungus Coniochaeta pulveracea.</title>
        <authorList>
            <person name="Borstlap C.J."/>
            <person name="De Witt R.N."/>
            <person name="Botha A."/>
            <person name="Volschenk H."/>
        </authorList>
    </citation>
    <scope>NUCLEOTIDE SEQUENCE [LARGE SCALE GENOMIC DNA]</scope>
    <source>
        <strain evidence="8 9">CAB683</strain>
    </source>
</reference>
<evidence type="ECO:0000256" key="3">
    <source>
        <dbReference type="ARBA" id="ARBA00022989"/>
    </source>
</evidence>
<feature type="transmembrane region" description="Helical" evidence="6">
    <location>
        <begin position="119"/>
        <end position="136"/>
    </location>
</feature>
<feature type="region of interest" description="Disordered" evidence="5">
    <location>
        <begin position="1"/>
        <end position="21"/>
    </location>
</feature>
<feature type="transmembrane region" description="Helical" evidence="6">
    <location>
        <begin position="142"/>
        <end position="163"/>
    </location>
</feature>
<evidence type="ECO:0000256" key="1">
    <source>
        <dbReference type="ARBA" id="ARBA00004141"/>
    </source>
</evidence>
<feature type="transmembrane region" description="Helical" evidence="6">
    <location>
        <begin position="89"/>
        <end position="107"/>
    </location>
</feature>
<dbReference type="AlphaFoldDB" id="A0A420Y804"/>
<name>A0A420Y804_9PEZI</name>
<dbReference type="EMBL" id="QVQW01000036">
    <property type="protein sequence ID" value="RKU44001.1"/>
    <property type="molecule type" value="Genomic_DNA"/>
</dbReference>
<dbReference type="OrthoDB" id="5296287at2759"/>
<dbReference type="InterPro" id="IPR020846">
    <property type="entry name" value="MFS_dom"/>
</dbReference>